<dbReference type="InterPro" id="IPR006311">
    <property type="entry name" value="TAT_signal"/>
</dbReference>
<dbReference type="Pfam" id="PF01522">
    <property type="entry name" value="Polysacc_deac_1"/>
    <property type="match status" value="1"/>
</dbReference>
<proteinExistence type="predicted"/>
<keyword evidence="3" id="KW-0378">Hydrolase</keyword>
<evidence type="ECO:0000259" key="2">
    <source>
        <dbReference type="PROSITE" id="PS51677"/>
    </source>
</evidence>
<evidence type="ECO:0000313" key="3">
    <source>
        <dbReference type="EMBL" id="MFC5890789.1"/>
    </source>
</evidence>
<dbReference type="InterPro" id="IPR011330">
    <property type="entry name" value="Glyco_hydro/deAcase_b/a-brl"/>
</dbReference>
<dbReference type="EC" id="3.-.-.-" evidence="3"/>
<feature type="region of interest" description="Disordered" evidence="1">
    <location>
        <begin position="23"/>
        <end position="69"/>
    </location>
</feature>
<dbReference type="EMBL" id="JBHSOD010000096">
    <property type="protein sequence ID" value="MFC5890789.1"/>
    <property type="molecule type" value="Genomic_DNA"/>
</dbReference>
<dbReference type="Gene3D" id="3.20.20.370">
    <property type="entry name" value="Glycoside hydrolase/deacetylase"/>
    <property type="match status" value="1"/>
</dbReference>
<evidence type="ECO:0000313" key="4">
    <source>
        <dbReference type="Proteomes" id="UP001596067"/>
    </source>
</evidence>
<dbReference type="PROSITE" id="PS51677">
    <property type="entry name" value="NODB"/>
    <property type="match status" value="1"/>
</dbReference>
<dbReference type="PANTHER" id="PTHR10587">
    <property type="entry name" value="GLYCOSYL TRANSFERASE-RELATED"/>
    <property type="match status" value="1"/>
</dbReference>
<organism evidence="3 4">
    <name type="scientific">Kitasatospora aburaviensis</name>
    <dbReference type="NCBI Taxonomy" id="67265"/>
    <lineage>
        <taxon>Bacteria</taxon>
        <taxon>Bacillati</taxon>
        <taxon>Actinomycetota</taxon>
        <taxon>Actinomycetes</taxon>
        <taxon>Kitasatosporales</taxon>
        <taxon>Streptomycetaceae</taxon>
        <taxon>Kitasatospora</taxon>
    </lineage>
</organism>
<protein>
    <submittedName>
        <fullName evidence="3">Polysaccharide deacetylase family protein</fullName>
        <ecNumber evidence="3">3.-.-.-</ecNumber>
    </submittedName>
</protein>
<dbReference type="SUPFAM" id="SSF88713">
    <property type="entry name" value="Glycoside hydrolase/deacetylase"/>
    <property type="match status" value="1"/>
</dbReference>
<dbReference type="PROSITE" id="PS51318">
    <property type="entry name" value="TAT"/>
    <property type="match status" value="1"/>
</dbReference>
<sequence>MTHPQRQLRRRTLLAAGAALALPFGGPADLRRPADRSPAGQGPGRRSPGARGPDGSGPVGVEPAADRRGPADLFGREIRLIPTDDPVVALTFNAAWNDDGIDAVLDELRSRGVPATFFLTGQFAEANPAAAAALAAEHGVASHSYSHPRLTDLDRAGLREEVERADEAIRGATGTDPLPFYRFPYSETSPSAIAQVNALGYADIEFTDDTLGYLGEGGGVSVEDAVDRAVRAIRPGTILQMHLGSTGTSGPNVDSRALPAVVDAVESRGYTVIDLASLV</sequence>
<name>A0ABW1FA89_9ACTN</name>
<comment type="caution">
    <text evidence="3">The sequence shown here is derived from an EMBL/GenBank/DDBJ whole genome shotgun (WGS) entry which is preliminary data.</text>
</comment>
<dbReference type="InterPro" id="IPR002509">
    <property type="entry name" value="NODB_dom"/>
</dbReference>
<dbReference type="RefSeq" id="WP_345328866.1">
    <property type="nucleotide sequence ID" value="NZ_BAAAVH010000056.1"/>
</dbReference>
<gene>
    <name evidence="3" type="ORF">ACFP0N_38145</name>
</gene>
<dbReference type="CDD" id="cd10917">
    <property type="entry name" value="CE4_NodB_like_6s_7s"/>
    <property type="match status" value="1"/>
</dbReference>
<feature type="compositionally biased region" description="Low complexity" evidence="1">
    <location>
        <begin position="36"/>
        <end position="51"/>
    </location>
</feature>
<feature type="domain" description="NodB homology" evidence="2">
    <location>
        <begin position="86"/>
        <end position="273"/>
    </location>
</feature>
<dbReference type="GO" id="GO:0016787">
    <property type="term" value="F:hydrolase activity"/>
    <property type="evidence" value="ECO:0007669"/>
    <property type="project" value="UniProtKB-KW"/>
</dbReference>
<keyword evidence="4" id="KW-1185">Reference proteome</keyword>
<dbReference type="Proteomes" id="UP001596067">
    <property type="component" value="Unassembled WGS sequence"/>
</dbReference>
<dbReference type="InterPro" id="IPR050248">
    <property type="entry name" value="Polysacc_deacetylase_ArnD"/>
</dbReference>
<accession>A0ABW1FA89</accession>
<reference evidence="4" key="1">
    <citation type="journal article" date="2019" name="Int. J. Syst. Evol. Microbiol.">
        <title>The Global Catalogue of Microorganisms (GCM) 10K type strain sequencing project: providing services to taxonomists for standard genome sequencing and annotation.</title>
        <authorList>
            <consortium name="The Broad Institute Genomics Platform"/>
            <consortium name="The Broad Institute Genome Sequencing Center for Infectious Disease"/>
            <person name="Wu L."/>
            <person name="Ma J."/>
        </authorList>
    </citation>
    <scope>NUCLEOTIDE SEQUENCE [LARGE SCALE GENOMIC DNA]</scope>
    <source>
        <strain evidence="4">CGMCC 4.1469</strain>
    </source>
</reference>
<evidence type="ECO:0000256" key="1">
    <source>
        <dbReference type="SAM" id="MobiDB-lite"/>
    </source>
</evidence>
<dbReference type="PANTHER" id="PTHR10587:SF128">
    <property type="entry name" value="POLYSACCHARIDE DEACETYLASE PDAB-RELATED"/>
    <property type="match status" value="1"/>
</dbReference>